<comment type="subcellular location">
    <subcellularLocation>
        <location evidence="1 8">Cytoplasm</location>
    </subcellularLocation>
</comment>
<dbReference type="SUPFAM" id="SSF56037">
    <property type="entry name" value="PheT/TilS domain"/>
    <property type="match status" value="1"/>
</dbReference>
<comment type="domain">
    <text evidence="8">The N-terminal region contains the highly conserved SGGXDS motif, predicted to be a P-loop motif involved in ATP binding.</text>
</comment>
<dbReference type="Pfam" id="PF09179">
    <property type="entry name" value="TilS"/>
    <property type="match status" value="1"/>
</dbReference>
<dbReference type="GO" id="GO:0005524">
    <property type="term" value="F:ATP binding"/>
    <property type="evidence" value="ECO:0007669"/>
    <property type="project" value="UniProtKB-UniRule"/>
</dbReference>
<keyword evidence="2 8" id="KW-0963">Cytoplasm</keyword>
<dbReference type="InterPro" id="IPR011063">
    <property type="entry name" value="TilS/TtcA_N"/>
</dbReference>
<dbReference type="EC" id="6.3.4.19" evidence="8"/>
<dbReference type="SMART" id="SM00977">
    <property type="entry name" value="TilS_C"/>
    <property type="match status" value="1"/>
</dbReference>
<evidence type="ECO:0000256" key="1">
    <source>
        <dbReference type="ARBA" id="ARBA00004496"/>
    </source>
</evidence>
<organism evidence="10 11">
    <name type="scientific">Tectimicrobiota bacterium</name>
    <dbReference type="NCBI Taxonomy" id="2528274"/>
    <lineage>
        <taxon>Bacteria</taxon>
        <taxon>Pseudomonadati</taxon>
        <taxon>Nitrospinota/Tectimicrobiota group</taxon>
        <taxon>Candidatus Tectimicrobiota</taxon>
    </lineage>
</organism>
<keyword evidence="5 8" id="KW-0547">Nucleotide-binding</keyword>
<evidence type="ECO:0000256" key="5">
    <source>
        <dbReference type="ARBA" id="ARBA00022741"/>
    </source>
</evidence>
<comment type="function">
    <text evidence="8">Ligates lysine onto the cytidine present at position 34 of the AUA codon-specific tRNA(Ile) that contains the anticodon CAU, in an ATP-dependent manner. Cytidine is converted to lysidine, thus changing the amino acid specificity of the tRNA from methionine to isoleucine.</text>
</comment>
<dbReference type="InterPro" id="IPR015262">
    <property type="entry name" value="tRNA_Ile_lys_synt_subst-bd"/>
</dbReference>
<feature type="binding site" evidence="8">
    <location>
        <begin position="33"/>
        <end position="38"/>
    </location>
    <ligand>
        <name>ATP</name>
        <dbReference type="ChEBI" id="CHEBI:30616"/>
    </ligand>
</feature>
<dbReference type="CDD" id="cd01992">
    <property type="entry name" value="TilS_N"/>
    <property type="match status" value="1"/>
</dbReference>
<dbReference type="InterPro" id="IPR014729">
    <property type="entry name" value="Rossmann-like_a/b/a_fold"/>
</dbReference>
<accession>A0A932FWF2</accession>
<feature type="domain" description="Lysidine-tRNA(Ile) synthetase C-terminal" evidence="9">
    <location>
        <begin position="394"/>
        <end position="467"/>
    </location>
</feature>
<evidence type="ECO:0000313" key="11">
    <source>
        <dbReference type="Proteomes" id="UP000769766"/>
    </source>
</evidence>
<evidence type="ECO:0000256" key="3">
    <source>
        <dbReference type="ARBA" id="ARBA00022598"/>
    </source>
</evidence>
<dbReference type="SUPFAM" id="SSF52402">
    <property type="entry name" value="Adenine nucleotide alpha hydrolases-like"/>
    <property type="match status" value="1"/>
</dbReference>
<dbReference type="PANTHER" id="PTHR43033:SF1">
    <property type="entry name" value="TRNA(ILE)-LYSIDINE SYNTHASE-RELATED"/>
    <property type="match status" value="1"/>
</dbReference>
<evidence type="ECO:0000256" key="6">
    <source>
        <dbReference type="ARBA" id="ARBA00022840"/>
    </source>
</evidence>
<dbReference type="InterPro" id="IPR012094">
    <property type="entry name" value="tRNA_Ile_lys_synt"/>
</dbReference>
<reference evidence="10" key="1">
    <citation type="submission" date="2020-07" db="EMBL/GenBank/DDBJ databases">
        <title>Huge and variable diversity of episymbiotic CPR bacteria and DPANN archaea in groundwater ecosystems.</title>
        <authorList>
            <person name="He C.Y."/>
            <person name="Keren R."/>
            <person name="Whittaker M."/>
            <person name="Farag I.F."/>
            <person name="Doudna J."/>
            <person name="Cate J.H.D."/>
            <person name="Banfield J.F."/>
        </authorList>
    </citation>
    <scope>NUCLEOTIDE SEQUENCE</scope>
    <source>
        <strain evidence="10">NC_groundwater_672_Ag_B-0.1um_62_36</strain>
    </source>
</reference>
<dbReference type="Proteomes" id="UP000769766">
    <property type="component" value="Unassembled WGS sequence"/>
</dbReference>
<dbReference type="Pfam" id="PF01171">
    <property type="entry name" value="ATP_bind_3"/>
    <property type="match status" value="1"/>
</dbReference>
<dbReference type="Gene3D" id="3.40.50.620">
    <property type="entry name" value="HUPs"/>
    <property type="match status" value="1"/>
</dbReference>
<dbReference type="Pfam" id="PF11734">
    <property type="entry name" value="TilS_C"/>
    <property type="match status" value="1"/>
</dbReference>
<evidence type="ECO:0000256" key="4">
    <source>
        <dbReference type="ARBA" id="ARBA00022694"/>
    </source>
</evidence>
<dbReference type="GO" id="GO:0032267">
    <property type="term" value="F:tRNA(Ile)-lysidine synthase activity"/>
    <property type="evidence" value="ECO:0007669"/>
    <property type="project" value="UniProtKB-EC"/>
</dbReference>
<dbReference type="EMBL" id="JACPRF010000386">
    <property type="protein sequence ID" value="MBI2877740.1"/>
    <property type="molecule type" value="Genomic_DNA"/>
</dbReference>
<evidence type="ECO:0000256" key="7">
    <source>
        <dbReference type="ARBA" id="ARBA00048539"/>
    </source>
</evidence>
<name>A0A932FWF2_UNCTE</name>
<dbReference type="AlphaFoldDB" id="A0A932FWF2"/>
<evidence type="ECO:0000259" key="9">
    <source>
        <dbReference type="SMART" id="SM00977"/>
    </source>
</evidence>
<comment type="catalytic activity">
    <reaction evidence="7 8">
        <text>cytidine(34) in tRNA(Ile2) + L-lysine + ATP = lysidine(34) in tRNA(Ile2) + AMP + diphosphate + H(+)</text>
        <dbReference type="Rhea" id="RHEA:43744"/>
        <dbReference type="Rhea" id="RHEA-COMP:10625"/>
        <dbReference type="Rhea" id="RHEA-COMP:10670"/>
        <dbReference type="ChEBI" id="CHEBI:15378"/>
        <dbReference type="ChEBI" id="CHEBI:30616"/>
        <dbReference type="ChEBI" id="CHEBI:32551"/>
        <dbReference type="ChEBI" id="CHEBI:33019"/>
        <dbReference type="ChEBI" id="CHEBI:82748"/>
        <dbReference type="ChEBI" id="CHEBI:83665"/>
        <dbReference type="ChEBI" id="CHEBI:456215"/>
        <dbReference type="EC" id="6.3.4.19"/>
    </reaction>
</comment>
<comment type="similarity">
    <text evidence="8">Belongs to the tRNA(Ile)-lysidine synthase family.</text>
</comment>
<keyword evidence="3 8" id="KW-0436">Ligase</keyword>
<gene>
    <name evidence="8 10" type="primary">tilS</name>
    <name evidence="10" type="ORF">HYY20_12750</name>
</gene>
<dbReference type="Gene3D" id="1.20.59.20">
    <property type="match status" value="1"/>
</dbReference>
<evidence type="ECO:0000256" key="8">
    <source>
        <dbReference type="HAMAP-Rule" id="MF_01161"/>
    </source>
</evidence>
<dbReference type="NCBIfam" id="TIGR02433">
    <property type="entry name" value="lysidine_TilS_C"/>
    <property type="match status" value="1"/>
</dbReference>
<dbReference type="PANTHER" id="PTHR43033">
    <property type="entry name" value="TRNA(ILE)-LYSIDINE SYNTHASE-RELATED"/>
    <property type="match status" value="1"/>
</dbReference>
<dbReference type="SUPFAM" id="SSF82829">
    <property type="entry name" value="MesJ substrate recognition domain-like"/>
    <property type="match status" value="1"/>
</dbReference>
<dbReference type="GO" id="GO:0006400">
    <property type="term" value="P:tRNA modification"/>
    <property type="evidence" value="ECO:0007669"/>
    <property type="project" value="UniProtKB-UniRule"/>
</dbReference>
<evidence type="ECO:0000313" key="10">
    <source>
        <dbReference type="EMBL" id="MBI2877740.1"/>
    </source>
</evidence>
<dbReference type="InterPro" id="IPR012796">
    <property type="entry name" value="Lysidine-tRNA-synth_C"/>
</dbReference>
<proteinExistence type="inferred from homology"/>
<dbReference type="GO" id="GO:0005737">
    <property type="term" value="C:cytoplasm"/>
    <property type="evidence" value="ECO:0007669"/>
    <property type="project" value="UniProtKB-SubCell"/>
</dbReference>
<dbReference type="HAMAP" id="MF_01161">
    <property type="entry name" value="tRNA_Ile_lys_synt"/>
    <property type="match status" value="1"/>
</dbReference>
<comment type="caution">
    <text evidence="10">The sequence shown here is derived from an EMBL/GenBank/DDBJ whole genome shotgun (WGS) entry which is preliminary data.</text>
</comment>
<dbReference type="InterPro" id="IPR012795">
    <property type="entry name" value="tRNA_Ile_lys_synt_N"/>
</dbReference>
<keyword evidence="6 8" id="KW-0067">ATP-binding</keyword>
<protein>
    <recommendedName>
        <fullName evidence="8">tRNA(Ile)-lysidine synthase</fullName>
        <ecNumber evidence="8">6.3.4.19</ecNumber>
    </recommendedName>
    <alternativeName>
        <fullName evidence="8">tRNA(Ile)-2-lysyl-cytidine synthase</fullName>
    </alternativeName>
    <alternativeName>
        <fullName evidence="8">tRNA(Ile)-lysidine synthetase</fullName>
    </alternativeName>
</protein>
<keyword evidence="4 8" id="KW-0819">tRNA processing</keyword>
<evidence type="ECO:0000256" key="2">
    <source>
        <dbReference type="ARBA" id="ARBA00022490"/>
    </source>
</evidence>
<sequence length="480" mass="54325">MSTPSLPFLEKCRRTLKRHAMLSPGDRVLVAVSGGPDSLALLRALWLLRDEYSLSLRVAHLDHQTRPETGQETRFVQSIAQELGLPCATRTVDVPAYRRARRLPLQVAAREVRYRFFEEEAAAHGYDRIALGHTADDQAETVLMRLLRGAGPRGLAGIPPVRDPYVRPLIEITRREIEQFLADQGVAALQDPSNLKPLYLRNRIRLELLPGLRPYNPNLPQALTRLADILRQEDRYLEEHCRGLLSDLLLESGPGRLVLDRKRLEGLPLALQRRILREGIQQLKGDLRSISQRHLEEVLAGLAGREAGKRYCLPGLWVEKGPQSLILLQADPGGKVEDEARVEEELPVPGCRGVPALSLRLDLSLVEREEMDLQLPHGDPWLALLDYGRIQLPLRLRTRWPGDRFHPLGAGGRKKLKDFLIDEKIPRDQRDRIPLLVSGDGEILWVVGVRISDRAKVTQATHRFLRVKVSPFNSPERSSY</sequence>
<dbReference type="NCBIfam" id="TIGR02432">
    <property type="entry name" value="lysidine_TilS_N"/>
    <property type="match status" value="1"/>
</dbReference>